<dbReference type="AlphaFoldDB" id="M0QFL7"/>
<dbReference type="Proteomes" id="UP000011666">
    <property type="component" value="Unassembled WGS sequence"/>
</dbReference>
<dbReference type="STRING" id="1223545.GS4_01_00080"/>
<evidence type="ECO:0000259" key="1">
    <source>
        <dbReference type="Pfam" id="PF00934"/>
    </source>
</evidence>
<accession>M0QFL7</accession>
<feature type="domain" description="PE" evidence="1">
    <location>
        <begin position="6"/>
        <end position="92"/>
    </location>
</feature>
<proteinExistence type="predicted"/>
<name>M0QFL7_9ACTN</name>
<dbReference type="Gene3D" id="1.10.287.850">
    <property type="entry name" value="HP0062-like domain"/>
    <property type="match status" value="1"/>
</dbReference>
<dbReference type="InterPro" id="IPR038332">
    <property type="entry name" value="PPE_sf"/>
</dbReference>
<organism evidence="2 3">
    <name type="scientific">Gordonia soli NBRC 108243</name>
    <dbReference type="NCBI Taxonomy" id="1223545"/>
    <lineage>
        <taxon>Bacteria</taxon>
        <taxon>Bacillati</taxon>
        <taxon>Actinomycetota</taxon>
        <taxon>Actinomycetes</taxon>
        <taxon>Mycobacteriales</taxon>
        <taxon>Gordoniaceae</taxon>
        <taxon>Gordonia</taxon>
    </lineage>
</organism>
<dbReference type="EMBL" id="BANX01000001">
    <property type="protein sequence ID" value="GAC66207.1"/>
    <property type="molecule type" value="Genomic_DNA"/>
</dbReference>
<sequence length="101" mass="10344">MADANLSVNPTELVSAAADLDKLADRLASTLHGAAERLRVPSAGRDEVSTASATSFTTVADGFGKDAADGVRELRKIAAILRSQATGVDAADDEVSAAFKI</sequence>
<dbReference type="InterPro" id="IPR000084">
    <property type="entry name" value="PE-PGRS_N"/>
</dbReference>
<evidence type="ECO:0000313" key="3">
    <source>
        <dbReference type="Proteomes" id="UP000011666"/>
    </source>
</evidence>
<comment type="caution">
    <text evidence="2">The sequence shown here is derived from an EMBL/GenBank/DDBJ whole genome shotgun (WGS) entry which is preliminary data.</text>
</comment>
<dbReference type="SUPFAM" id="SSF140459">
    <property type="entry name" value="PE/PPE dimer-like"/>
    <property type="match status" value="1"/>
</dbReference>
<dbReference type="RefSeq" id="WP_007616197.1">
    <property type="nucleotide sequence ID" value="NZ_BANX01000001.1"/>
</dbReference>
<evidence type="ECO:0000313" key="2">
    <source>
        <dbReference type="EMBL" id="GAC66207.1"/>
    </source>
</evidence>
<dbReference type="OrthoDB" id="4636567at2"/>
<dbReference type="Pfam" id="PF00934">
    <property type="entry name" value="PE"/>
    <property type="match status" value="1"/>
</dbReference>
<reference evidence="2 3" key="1">
    <citation type="submission" date="2013-01" db="EMBL/GenBank/DDBJ databases">
        <title>Whole genome shotgun sequence of Gordonia soli NBRC 108243.</title>
        <authorList>
            <person name="Isaki-Nakamura S."/>
            <person name="Hosoyama A."/>
            <person name="Tsuchikane K."/>
            <person name="Ando Y."/>
            <person name="Baba S."/>
            <person name="Ohji S."/>
            <person name="Hamada M."/>
            <person name="Tamura T."/>
            <person name="Yamazoe A."/>
            <person name="Yamazaki S."/>
            <person name="Fujita N."/>
        </authorList>
    </citation>
    <scope>NUCLEOTIDE SEQUENCE [LARGE SCALE GENOMIC DNA]</scope>
    <source>
        <strain evidence="2 3">NBRC 108243</strain>
    </source>
</reference>
<keyword evidence="3" id="KW-1185">Reference proteome</keyword>
<protein>
    <recommendedName>
        <fullName evidence="1">PE domain-containing protein</fullName>
    </recommendedName>
</protein>
<dbReference type="eggNOG" id="ENOG5032E5R">
    <property type="taxonomic scope" value="Bacteria"/>
</dbReference>
<gene>
    <name evidence="2" type="ORF">GS4_01_00080</name>
</gene>